<dbReference type="RefSeq" id="WP_029210827.1">
    <property type="nucleotide sequence ID" value="NZ_DAMCVA010000093.1"/>
</dbReference>
<dbReference type="SUPFAM" id="SSF160904">
    <property type="entry name" value="Jann2411-like"/>
    <property type="match status" value="1"/>
</dbReference>
<reference evidence="2 3" key="1">
    <citation type="submission" date="2022-02" db="EMBL/GenBank/DDBJ databases">
        <title>Uncovering new skin microbiome diversity through culturing and metagenomics.</title>
        <authorList>
            <person name="Conlan S."/>
            <person name="Deming C."/>
            <person name="Nisc Comparative Sequencing Program N."/>
            <person name="Segre J.A."/>
        </authorList>
    </citation>
    <scope>NUCLEOTIDE SEQUENCE [LARGE SCALE GENOMIC DNA]</scope>
    <source>
        <strain evidence="2 3">ACRQZ</strain>
    </source>
</reference>
<keyword evidence="3" id="KW-1185">Reference proteome</keyword>
<dbReference type="Gene3D" id="1.10.3300.10">
    <property type="entry name" value="Jann2411-like domain"/>
    <property type="match status" value="1"/>
</dbReference>
<dbReference type="PANTHER" id="PTHR35525">
    <property type="entry name" value="BLL6575 PROTEIN"/>
    <property type="match status" value="1"/>
</dbReference>
<dbReference type="Pfam" id="PF07336">
    <property type="entry name" value="ABATE"/>
    <property type="match status" value="1"/>
</dbReference>
<dbReference type="InterPro" id="IPR023286">
    <property type="entry name" value="ABATE_dom_sf"/>
</dbReference>
<feature type="domain" description="Zinc finger CGNR" evidence="1">
    <location>
        <begin position="143"/>
        <end position="185"/>
    </location>
</feature>
<dbReference type="Proteomes" id="UP001521931">
    <property type="component" value="Unassembled WGS sequence"/>
</dbReference>
<evidence type="ECO:0000313" key="2">
    <source>
        <dbReference type="EMBL" id="MCG7323279.1"/>
    </source>
</evidence>
<dbReference type="InterPro" id="IPR021005">
    <property type="entry name" value="Znf_CGNR"/>
</dbReference>
<dbReference type="InterPro" id="IPR010852">
    <property type="entry name" value="ABATE"/>
</dbReference>
<evidence type="ECO:0000313" key="3">
    <source>
        <dbReference type="Proteomes" id="UP001521931"/>
    </source>
</evidence>
<dbReference type="PANTHER" id="PTHR35525:SF3">
    <property type="entry name" value="BLL6575 PROTEIN"/>
    <property type="match status" value="1"/>
</dbReference>
<proteinExistence type="predicted"/>
<dbReference type="Pfam" id="PF11706">
    <property type="entry name" value="zf-CGNR"/>
    <property type="match status" value="1"/>
</dbReference>
<protein>
    <submittedName>
        <fullName evidence="2">CGNR zinc finger domain-containing protein</fullName>
    </submittedName>
</protein>
<accession>A0ABS9Q5X3</accession>
<name>A0ABS9Q5X3_9MICO</name>
<organism evidence="2 3">
    <name type="scientific">Arsenicicoccus bolidensis</name>
    <dbReference type="NCBI Taxonomy" id="229480"/>
    <lineage>
        <taxon>Bacteria</taxon>
        <taxon>Bacillati</taxon>
        <taxon>Actinomycetota</taxon>
        <taxon>Actinomycetes</taxon>
        <taxon>Micrococcales</taxon>
        <taxon>Intrasporangiaceae</taxon>
        <taxon>Arsenicicoccus</taxon>
    </lineage>
</organism>
<sequence length="187" mass="20073">MESPATPHPLSLIEEFINTRGPDADGLSTRQQLQAWLAGRDLAPAGVTVDEAGLTRATSVREGLRALIAENNAPPVDSPRPDDLDPHARSDLAGLVAELPLVLDIGGPAPRLVPRPGLSVVDAALATLVAAVPPAVADGTWTRLKACREPSCRWAFYDHSRNRSRSWCSMGLCGNRAKGRAFYHRNQ</sequence>
<comment type="caution">
    <text evidence="2">The sequence shown here is derived from an EMBL/GenBank/DDBJ whole genome shotgun (WGS) entry which is preliminary data.</text>
</comment>
<dbReference type="EMBL" id="JAKRCV010000066">
    <property type="protein sequence ID" value="MCG7323279.1"/>
    <property type="molecule type" value="Genomic_DNA"/>
</dbReference>
<evidence type="ECO:0000259" key="1">
    <source>
        <dbReference type="Pfam" id="PF11706"/>
    </source>
</evidence>
<gene>
    <name evidence="2" type="ORF">MHL29_15455</name>
</gene>